<keyword evidence="3" id="KW-1185">Reference proteome</keyword>
<dbReference type="GO" id="GO:0031398">
    <property type="term" value="P:positive regulation of protein ubiquitination"/>
    <property type="evidence" value="ECO:0007669"/>
    <property type="project" value="TreeGrafter"/>
</dbReference>
<name>A0AAE1APJ8_9GAST</name>
<dbReference type="GO" id="GO:0051726">
    <property type="term" value="P:regulation of cell cycle"/>
    <property type="evidence" value="ECO:0007669"/>
    <property type="project" value="TreeGrafter"/>
</dbReference>
<sequence length="212" mass="23727">MDSSLPTVPETRQDNAETLTSVRGIPWARLQEEKLRLLTFKKYPQNATKLAILLANNGFAYIGSGNDFDDRVICVFCGKTKQAWREDEDIEQTHRALSPHCVMVIGNDGGNIALSPSGNGSFDRTGVSTHENSRPTRSQQALPENSAELGIVIDKPKTEEYCTYAKRLETFHNHWPKEEIVKSEHLAAAGFYYEGIFHANSHLSISPPLFHL</sequence>
<gene>
    <name evidence="2" type="ORF">RRG08_004440</name>
</gene>
<comment type="caution">
    <text evidence="2">The sequence shown here is derived from an EMBL/GenBank/DDBJ whole genome shotgun (WGS) entry which is preliminary data.</text>
</comment>
<dbReference type="EMBL" id="JAWDGP010001453">
    <property type="protein sequence ID" value="KAK3791690.1"/>
    <property type="molecule type" value="Genomic_DNA"/>
</dbReference>
<dbReference type="Pfam" id="PF00653">
    <property type="entry name" value="BIR"/>
    <property type="match status" value="2"/>
</dbReference>
<dbReference type="GO" id="GO:0043027">
    <property type="term" value="F:cysteine-type endopeptidase inhibitor activity involved in apoptotic process"/>
    <property type="evidence" value="ECO:0007669"/>
    <property type="project" value="TreeGrafter"/>
</dbReference>
<dbReference type="InterPro" id="IPR001370">
    <property type="entry name" value="BIR_rpt"/>
</dbReference>
<dbReference type="InterPro" id="IPR050784">
    <property type="entry name" value="IAP"/>
</dbReference>
<dbReference type="SMART" id="SM00238">
    <property type="entry name" value="BIR"/>
    <property type="match status" value="1"/>
</dbReference>
<dbReference type="GO" id="GO:0005634">
    <property type="term" value="C:nucleus"/>
    <property type="evidence" value="ECO:0007669"/>
    <property type="project" value="TreeGrafter"/>
</dbReference>
<accession>A0AAE1APJ8</accession>
<dbReference type="CDD" id="cd00022">
    <property type="entry name" value="BIR"/>
    <property type="match status" value="1"/>
</dbReference>
<dbReference type="GO" id="GO:0043066">
    <property type="term" value="P:negative regulation of apoptotic process"/>
    <property type="evidence" value="ECO:0007669"/>
    <property type="project" value="TreeGrafter"/>
</dbReference>
<proteinExistence type="predicted"/>
<dbReference type="SUPFAM" id="SSF57924">
    <property type="entry name" value="Inhibitor of apoptosis (IAP) repeat"/>
    <property type="match status" value="2"/>
</dbReference>
<dbReference type="GO" id="GO:0005737">
    <property type="term" value="C:cytoplasm"/>
    <property type="evidence" value="ECO:0007669"/>
    <property type="project" value="TreeGrafter"/>
</dbReference>
<organism evidence="2 3">
    <name type="scientific">Elysia crispata</name>
    <name type="common">lettuce slug</name>
    <dbReference type="NCBI Taxonomy" id="231223"/>
    <lineage>
        <taxon>Eukaryota</taxon>
        <taxon>Metazoa</taxon>
        <taxon>Spiralia</taxon>
        <taxon>Lophotrochozoa</taxon>
        <taxon>Mollusca</taxon>
        <taxon>Gastropoda</taxon>
        <taxon>Heterobranchia</taxon>
        <taxon>Euthyneura</taxon>
        <taxon>Panpulmonata</taxon>
        <taxon>Sacoglossa</taxon>
        <taxon>Placobranchoidea</taxon>
        <taxon>Plakobranchidae</taxon>
        <taxon>Elysia</taxon>
    </lineage>
</organism>
<feature type="region of interest" description="Disordered" evidence="1">
    <location>
        <begin position="116"/>
        <end position="142"/>
    </location>
</feature>
<evidence type="ECO:0000313" key="2">
    <source>
        <dbReference type="EMBL" id="KAK3791690.1"/>
    </source>
</evidence>
<dbReference type="Gene3D" id="1.10.1170.10">
    <property type="entry name" value="Inhibitor Of Apoptosis Protein (2mihbC-IAP-1), Chain A"/>
    <property type="match status" value="2"/>
</dbReference>
<protein>
    <submittedName>
        <fullName evidence="2">Uncharacterized protein</fullName>
    </submittedName>
</protein>
<dbReference type="AlphaFoldDB" id="A0AAE1APJ8"/>
<dbReference type="PANTHER" id="PTHR10044:SF139">
    <property type="entry name" value="DEATH-ASSOCIATED INHIBITOR OF APOPTOSIS 2"/>
    <property type="match status" value="1"/>
</dbReference>
<dbReference type="GO" id="GO:0061630">
    <property type="term" value="F:ubiquitin protein ligase activity"/>
    <property type="evidence" value="ECO:0007669"/>
    <property type="project" value="TreeGrafter"/>
</dbReference>
<evidence type="ECO:0000313" key="3">
    <source>
        <dbReference type="Proteomes" id="UP001283361"/>
    </source>
</evidence>
<reference evidence="2" key="1">
    <citation type="journal article" date="2023" name="G3 (Bethesda)">
        <title>A reference genome for the long-term kleptoplast-retaining sea slug Elysia crispata morphotype clarki.</title>
        <authorList>
            <person name="Eastman K.E."/>
            <person name="Pendleton A.L."/>
            <person name="Shaikh M.A."/>
            <person name="Suttiyut T."/>
            <person name="Ogas R."/>
            <person name="Tomko P."/>
            <person name="Gavelis G."/>
            <person name="Widhalm J.R."/>
            <person name="Wisecaver J.H."/>
        </authorList>
    </citation>
    <scope>NUCLEOTIDE SEQUENCE</scope>
    <source>
        <strain evidence="2">ECLA1</strain>
    </source>
</reference>
<evidence type="ECO:0000256" key="1">
    <source>
        <dbReference type="SAM" id="MobiDB-lite"/>
    </source>
</evidence>
<dbReference type="PROSITE" id="PS50143">
    <property type="entry name" value="BIR_REPEAT_2"/>
    <property type="match status" value="2"/>
</dbReference>
<dbReference type="Proteomes" id="UP001283361">
    <property type="component" value="Unassembled WGS sequence"/>
</dbReference>
<dbReference type="PANTHER" id="PTHR10044">
    <property type="entry name" value="INHIBITOR OF APOPTOSIS"/>
    <property type="match status" value="1"/>
</dbReference>